<sequence length="77" mass="8583">METDHEIDLIVEGEDRKVVALEVKLSESVGDQDVRHLNWLHNHIGDRLADRVLVTTGDFAYRRPDGVAVVPLALLGP</sequence>
<dbReference type="Proteomes" id="UP000007947">
    <property type="component" value="Chromosome"/>
</dbReference>
<dbReference type="AlphaFoldDB" id="F5XJ29"/>
<evidence type="ECO:0000313" key="1">
    <source>
        <dbReference type="EMBL" id="BAK33355.1"/>
    </source>
</evidence>
<accession>F5XJ29</accession>
<keyword evidence="2" id="KW-1185">Reference proteome</keyword>
<gene>
    <name evidence="1" type="ordered locus">MLP_03410</name>
</gene>
<protein>
    <recommendedName>
        <fullName evidence="3">DUF4143 domain-containing protein</fullName>
    </recommendedName>
</protein>
<dbReference type="EMBL" id="AP012204">
    <property type="protein sequence ID" value="BAK33355.1"/>
    <property type="molecule type" value="Genomic_DNA"/>
</dbReference>
<evidence type="ECO:0000313" key="2">
    <source>
        <dbReference type="Proteomes" id="UP000007947"/>
    </source>
</evidence>
<dbReference type="STRING" id="1032480.MLP_03410"/>
<organism evidence="1 2">
    <name type="scientific">Microlunatus phosphovorus (strain ATCC 700054 / DSM 10555 / JCM 9379 / NBRC 101784 / NCIMB 13414 / VKM Ac-1990 / NM-1)</name>
    <dbReference type="NCBI Taxonomy" id="1032480"/>
    <lineage>
        <taxon>Bacteria</taxon>
        <taxon>Bacillati</taxon>
        <taxon>Actinomycetota</taxon>
        <taxon>Actinomycetes</taxon>
        <taxon>Propionibacteriales</taxon>
        <taxon>Propionibacteriaceae</taxon>
        <taxon>Microlunatus</taxon>
    </lineage>
</organism>
<dbReference type="KEGG" id="mph:MLP_03410"/>
<reference evidence="1 2" key="1">
    <citation type="submission" date="2011-05" db="EMBL/GenBank/DDBJ databases">
        <title>Whole genome sequence of Microlunatus phosphovorus NM-1.</title>
        <authorList>
            <person name="Hosoyama A."/>
            <person name="Sasaki K."/>
            <person name="Harada T."/>
            <person name="Igarashi R."/>
            <person name="Kawakoshi A."/>
            <person name="Sasagawa M."/>
            <person name="Fukada J."/>
            <person name="Nakamura S."/>
            <person name="Katano Y."/>
            <person name="Hanada S."/>
            <person name="Kamagata Y."/>
            <person name="Nakamura N."/>
            <person name="Yamazaki S."/>
            <person name="Fujita N."/>
        </authorList>
    </citation>
    <scope>NUCLEOTIDE SEQUENCE [LARGE SCALE GENOMIC DNA]</scope>
    <source>
        <strain evidence="2">ATCC 700054 / DSM 10555 / JCM 9379 / NBRC 101784 / NCIMB 13414 / VKM Ac-1990 / NM-1</strain>
    </source>
</reference>
<dbReference type="RefSeq" id="WP_013861244.1">
    <property type="nucleotide sequence ID" value="NC_015635.1"/>
</dbReference>
<evidence type="ECO:0008006" key="3">
    <source>
        <dbReference type="Google" id="ProtNLM"/>
    </source>
</evidence>
<name>F5XJ29_MICPN</name>
<dbReference type="HOGENOM" id="CLU_2634126_0_0_11"/>
<proteinExistence type="predicted"/>
<dbReference type="eggNOG" id="COG1373">
    <property type="taxonomic scope" value="Bacteria"/>
</dbReference>